<name>A0ABD0TXJ2_DENTH</name>
<dbReference type="InterPro" id="IPR025558">
    <property type="entry name" value="DUF4283"/>
</dbReference>
<feature type="domain" description="DUF4283" evidence="1">
    <location>
        <begin position="45"/>
        <end position="128"/>
    </location>
</feature>
<evidence type="ECO:0000313" key="2">
    <source>
        <dbReference type="EMBL" id="KAL0904364.1"/>
    </source>
</evidence>
<evidence type="ECO:0000313" key="3">
    <source>
        <dbReference type="Proteomes" id="UP001552299"/>
    </source>
</evidence>
<organism evidence="2 3">
    <name type="scientific">Dendrobium thyrsiflorum</name>
    <name type="common">Pinecone-like raceme dendrobium</name>
    <name type="synonym">Orchid</name>
    <dbReference type="NCBI Taxonomy" id="117978"/>
    <lineage>
        <taxon>Eukaryota</taxon>
        <taxon>Viridiplantae</taxon>
        <taxon>Streptophyta</taxon>
        <taxon>Embryophyta</taxon>
        <taxon>Tracheophyta</taxon>
        <taxon>Spermatophyta</taxon>
        <taxon>Magnoliopsida</taxon>
        <taxon>Liliopsida</taxon>
        <taxon>Asparagales</taxon>
        <taxon>Orchidaceae</taxon>
        <taxon>Epidendroideae</taxon>
        <taxon>Malaxideae</taxon>
        <taxon>Dendrobiinae</taxon>
        <taxon>Dendrobium</taxon>
    </lineage>
</organism>
<dbReference type="PANTHER" id="PTHR31286">
    <property type="entry name" value="GLYCINE-RICH CELL WALL STRUCTURAL PROTEIN 1.8-LIKE"/>
    <property type="match status" value="1"/>
</dbReference>
<accession>A0ABD0TXJ2</accession>
<keyword evidence="3" id="KW-1185">Reference proteome</keyword>
<sequence length="146" mass="16424">METTKPKNPWQRLEHIRIVQAEEKIAISKDGVTVDLYMEVVNENIQLLNRAVVGRILGKRLPYFVLSSEIKRQWGRFGEYQLSTVGQDCFVCIFSSLEARDVVLCGGPCFVGGNIVGLDRWTPQFSPDSLDGLSSPVWICLPDLPL</sequence>
<proteinExistence type="predicted"/>
<gene>
    <name evidence="2" type="ORF">M5K25_026459</name>
</gene>
<evidence type="ECO:0000259" key="1">
    <source>
        <dbReference type="Pfam" id="PF14111"/>
    </source>
</evidence>
<dbReference type="AlphaFoldDB" id="A0ABD0TXJ2"/>
<comment type="caution">
    <text evidence="2">The sequence shown here is derived from an EMBL/GenBank/DDBJ whole genome shotgun (WGS) entry which is preliminary data.</text>
</comment>
<dbReference type="Pfam" id="PF14111">
    <property type="entry name" value="DUF4283"/>
    <property type="match status" value="1"/>
</dbReference>
<dbReference type="PANTHER" id="PTHR31286:SF180">
    <property type="entry name" value="OS10G0362600 PROTEIN"/>
    <property type="match status" value="1"/>
</dbReference>
<dbReference type="InterPro" id="IPR040256">
    <property type="entry name" value="At4g02000-like"/>
</dbReference>
<dbReference type="Proteomes" id="UP001552299">
    <property type="component" value="Unassembled WGS sequence"/>
</dbReference>
<dbReference type="EMBL" id="JANQDX010000019">
    <property type="protein sequence ID" value="KAL0904364.1"/>
    <property type="molecule type" value="Genomic_DNA"/>
</dbReference>
<reference evidence="2 3" key="1">
    <citation type="journal article" date="2024" name="Plant Biotechnol. J.">
        <title>Dendrobium thyrsiflorum genome and its molecular insights into genes involved in important horticultural traits.</title>
        <authorList>
            <person name="Chen B."/>
            <person name="Wang J.Y."/>
            <person name="Zheng P.J."/>
            <person name="Li K.L."/>
            <person name="Liang Y.M."/>
            <person name="Chen X.F."/>
            <person name="Zhang C."/>
            <person name="Zhao X."/>
            <person name="He X."/>
            <person name="Zhang G.Q."/>
            <person name="Liu Z.J."/>
            <person name="Xu Q."/>
        </authorList>
    </citation>
    <scope>NUCLEOTIDE SEQUENCE [LARGE SCALE GENOMIC DNA]</scope>
    <source>
        <strain evidence="2">GZMU011</strain>
    </source>
</reference>
<protein>
    <recommendedName>
        <fullName evidence="1">DUF4283 domain-containing protein</fullName>
    </recommendedName>
</protein>